<dbReference type="SMART" id="SM00421">
    <property type="entry name" value="HTH_LUXR"/>
    <property type="match status" value="1"/>
</dbReference>
<keyword evidence="7" id="KW-1185">Reference proteome</keyword>
<evidence type="ECO:0000256" key="2">
    <source>
        <dbReference type="ARBA" id="ARBA00023125"/>
    </source>
</evidence>
<feature type="coiled-coil region" evidence="4">
    <location>
        <begin position="666"/>
        <end position="700"/>
    </location>
</feature>
<dbReference type="RefSeq" id="WP_187434494.1">
    <property type="nucleotide sequence ID" value="NZ_VNHS01000014.1"/>
</dbReference>
<dbReference type="Pfam" id="PF00196">
    <property type="entry name" value="GerE"/>
    <property type="match status" value="1"/>
</dbReference>
<organism evidence="6 7">
    <name type="scientific">Paenibacillus methanolicus</name>
    <dbReference type="NCBI Taxonomy" id="582686"/>
    <lineage>
        <taxon>Bacteria</taxon>
        <taxon>Bacillati</taxon>
        <taxon>Bacillota</taxon>
        <taxon>Bacilli</taxon>
        <taxon>Bacillales</taxon>
        <taxon>Paenibacillaceae</taxon>
        <taxon>Paenibacillus</taxon>
    </lineage>
</organism>
<dbReference type="AlphaFoldDB" id="A0A5S5BQP8"/>
<accession>A0A5S5BQP8</accession>
<dbReference type="Gene3D" id="1.10.10.10">
    <property type="entry name" value="Winged helix-like DNA-binding domain superfamily/Winged helix DNA-binding domain"/>
    <property type="match status" value="1"/>
</dbReference>
<dbReference type="EMBL" id="VNHS01000014">
    <property type="protein sequence ID" value="TYP69535.1"/>
    <property type="molecule type" value="Genomic_DNA"/>
</dbReference>
<dbReference type="SUPFAM" id="SSF52540">
    <property type="entry name" value="P-loop containing nucleoside triphosphate hydrolases"/>
    <property type="match status" value="1"/>
</dbReference>
<proteinExistence type="predicted"/>
<dbReference type="Gene3D" id="3.40.50.300">
    <property type="entry name" value="P-loop containing nucleotide triphosphate hydrolases"/>
    <property type="match status" value="1"/>
</dbReference>
<feature type="domain" description="HTH luxR-type" evidence="5">
    <location>
        <begin position="781"/>
        <end position="846"/>
    </location>
</feature>
<dbReference type="GO" id="GO:0003677">
    <property type="term" value="F:DNA binding"/>
    <property type="evidence" value="ECO:0007669"/>
    <property type="project" value="UniProtKB-KW"/>
</dbReference>
<dbReference type="Pfam" id="PF17874">
    <property type="entry name" value="TPR_MalT"/>
    <property type="match status" value="1"/>
</dbReference>
<evidence type="ECO:0000313" key="6">
    <source>
        <dbReference type="EMBL" id="TYP69535.1"/>
    </source>
</evidence>
<keyword evidence="1" id="KW-0805">Transcription regulation</keyword>
<keyword evidence="4" id="KW-0175">Coiled coil</keyword>
<dbReference type="InterPro" id="IPR000792">
    <property type="entry name" value="Tscrpt_reg_LuxR_C"/>
</dbReference>
<keyword evidence="3" id="KW-0804">Transcription</keyword>
<dbReference type="Gene3D" id="1.25.40.10">
    <property type="entry name" value="Tetratricopeptide repeat domain"/>
    <property type="match status" value="1"/>
</dbReference>
<evidence type="ECO:0000313" key="7">
    <source>
        <dbReference type="Proteomes" id="UP000323257"/>
    </source>
</evidence>
<dbReference type="InterPro" id="IPR016032">
    <property type="entry name" value="Sig_transdc_resp-reg_C-effctor"/>
</dbReference>
<dbReference type="GO" id="GO:0006355">
    <property type="term" value="P:regulation of DNA-templated transcription"/>
    <property type="evidence" value="ECO:0007669"/>
    <property type="project" value="InterPro"/>
</dbReference>
<dbReference type="PROSITE" id="PS00622">
    <property type="entry name" value="HTH_LUXR_1"/>
    <property type="match status" value="1"/>
</dbReference>
<dbReference type="Proteomes" id="UP000323257">
    <property type="component" value="Unassembled WGS sequence"/>
</dbReference>
<gene>
    <name evidence="6" type="ORF">BCM02_11451</name>
</gene>
<name>A0A5S5BQP8_9BACL</name>
<protein>
    <submittedName>
        <fullName evidence="6">LuxR family maltose regulon positive regulatory protein</fullName>
    </submittedName>
</protein>
<dbReference type="InterPro" id="IPR011990">
    <property type="entry name" value="TPR-like_helical_dom_sf"/>
</dbReference>
<dbReference type="CDD" id="cd06170">
    <property type="entry name" value="LuxR_C_like"/>
    <property type="match status" value="1"/>
</dbReference>
<comment type="caution">
    <text evidence="6">The sequence shown here is derived from an EMBL/GenBank/DDBJ whole genome shotgun (WGS) entry which is preliminary data.</text>
</comment>
<dbReference type="PRINTS" id="PR00038">
    <property type="entry name" value="HTHLUXR"/>
</dbReference>
<dbReference type="PANTHER" id="PTHR44688">
    <property type="entry name" value="DNA-BINDING TRANSCRIPTIONAL ACTIVATOR DEVR_DOSR"/>
    <property type="match status" value="1"/>
</dbReference>
<dbReference type="SUPFAM" id="SSF46894">
    <property type="entry name" value="C-terminal effector domain of the bipartite response regulators"/>
    <property type="match status" value="1"/>
</dbReference>
<dbReference type="InterPro" id="IPR041617">
    <property type="entry name" value="TPR_MalT"/>
</dbReference>
<evidence type="ECO:0000256" key="3">
    <source>
        <dbReference type="ARBA" id="ARBA00023163"/>
    </source>
</evidence>
<dbReference type="SUPFAM" id="SSF48452">
    <property type="entry name" value="TPR-like"/>
    <property type="match status" value="1"/>
</dbReference>
<dbReference type="InterPro" id="IPR036388">
    <property type="entry name" value="WH-like_DNA-bd_sf"/>
</dbReference>
<dbReference type="PROSITE" id="PS50043">
    <property type="entry name" value="HTH_LUXR_2"/>
    <property type="match status" value="1"/>
</dbReference>
<keyword evidence="2" id="KW-0238">DNA-binding</keyword>
<dbReference type="InterPro" id="IPR027417">
    <property type="entry name" value="P-loop_NTPase"/>
</dbReference>
<evidence type="ECO:0000259" key="5">
    <source>
        <dbReference type="PROSITE" id="PS50043"/>
    </source>
</evidence>
<dbReference type="InterPro" id="IPR059106">
    <property type="entry name" value="WHD_MalT"/>
</dbReference>
<dbReference type="PANTHER" id="PTHR44688:SF16">
    <property type="entry name" value="DNA-BINDING TRANSCRIPTIONAL ACTIVATOR DEVR_DOSR"/>
    <property type="match status" value="1"/>
</dbReference>
<sequence length="848" mass="97582">MMRSTSLLIPPARKSLVSRPRLTRKLEEGMEVKLTLISAQAGYGKTTALSEWARQCRCPVAWVSLDKYDNDWSAFWSCVLASIRRQLPRFGESIAFLLEPASAASIDSAISVFVNELHSISGEFVLILDDYHVIENASVNEAMRFMLQYLPPHVHLYIASRTELSFPTARLLAKGELNVIRIEDMRFELEEGVVFFRETTDLSLTEKQVAELFEQTEGWVSGLQLAAITLKRSSNIPDTIREFGGRQRRISDYLLEEVFAHLPESLREFLLATSVLGRLNGEMCQAVTAKPDGQKQLEKLEQLNLFLIPLDDQRDWFRYHHLLSEFLQQLSAREYPELWRQSHHRAAAWHEREGLCEEAVEHYLKARQIEEAIRLIERLLPELMLTKGHVLLRWINALPEGSYAFKPTFELFYISQLLMDGEWSRGLRRAEEAEKRFEAMKAFIPESDWNTLMGNLYYLCGIFAYLLQDLPLTSRYFELTERCLPEGSSFQMISTKRYQGHEGFMDLLSLTRDLREVEQFLLKWIQTWEKKENYPFIGYFYLTYGLLLYERNRLEEAERVLGQALNREDLRANVWIWIQLGLASSRLQQARGNGGHAIEWLGRFGSNVDSPDLHVIRKRIEAEQAQLFLIQGQREKAYAWLKQSGLSPADDVTMRHFDEYLILVKALAANHRIEDALRVLEQLERSAAQADRLRDRIKLKIAQSVVLWQSDQPHAALEPLATALRLSEPGGYMRSFLDEGPPMVEMLAELLHERQEAAMSLASLNYVRLLIEAAGGGLSPHPLSDAPLTEKEEAVLALLADGFIYKEIAAKLNITLDTVKFHLKNVYRKLGVNNRAQAIQRVRKVNQS</sequence>
<evidence type="ECO:0000256" key="1">
    <source>
        <dbReference type="ARBA" id="ARBA00023015"/>
    </source>
</evidence>
<reference evidence="6 7" key="1">
    <citation type="submission" date="2019-07" db="EMBL/GenBank/DDBJ databases">
        <title>Genomic Encyclopedia of Type Strains, Phase III (KMG-III): the genomes of soil and plant-associated and newly described type strains.</title>
        <authorList>
            <person name="Whitman W."/>
        </authorList>
    </citation>
    <scope>NUCLEOTIDE SEQUENCE [LARGE SCALE GENOMIC DNA]</scope>
    <source>
        <strain evidence="6 7">BL24</strain>
    </source>
</reference>
<dbReference type="Pfam" id="PF25873">
    <property type="entry name" value="WHD_MalT"/>
    <property type="match status" value="1"/>
</dbReference>
<evidence type="ECO:0000256" key="4">
    <source>
        <dbReference type="SAM" id="Coils"/>
    </source>
</evidence>